<dbReference type="PANTHER" id="PTHR32507:SF8">
    <property type="entry name" value="CNH1P"/>
    <property type="match status" value="1"/>
</dbReference>
<evidence type="ECO:0000313" key="10">
    <source>
        <dbReference type="EMBL" id="SFI97352.1"/>
    </source>
</evidence>
<evidence type="ECO:0000256" key="2">
    <source>
        <dbReference type="ARBA" id="ARBA00022448"/>
    </source>
</evidence>
<evidence type="ECO:0000256" key="1">
    <source>
        <dbReference type="ARBA" id="ARBA00004651"/>
    </source>
</evidence>
<dbReference type="PANTHER" id="PTHR32507">
    <property type="entry name" value="NA(+)/H(+) ANTIPORTER 1"/>
    <property type="match status" value="1"/>
</dbReference>
<keyword evidence="11" id="KW-1185">Reference proteome</keyword>
<evidence type="ECO:0000256" key="7">
    <source>
        <dbReference type="ARBA" id="ARBA00023136"/>
    </source>
</evidence>
<dbReference type="GO" id="GO:0015297">
    <property type="term" value="F:antiporter activity"/>
    <property type="evidence" value="ECO:0007669"/>
    <property type="project" value="UniProtKB-KW"/>
</dbReference>
<dbReference type="STRING" id="1114924.SAMN05216258_111142"/>
<feature type="transmembrane region" description="Helical" evidence="8">
    <location>
        <begin position="372"/>
        <end position="392"/>
    </location>
</feature>
<organism evidence="10 11">
    <name type="scientific">Albimonas pacifica</name>
    <dbReference type="NCBI Taxonomy" id="1114924"/>
    <lineage>
        <taxon>Bacteria</taxon>
        <taxon>Pseudomonadati</taxon>
        <taxon>Pseudomonadota</taxon>
        <taxon>Alphaproteobacteria</taxon>
        <taxon>Rhodobacterales</taxon>
        <taxon>Paracoccaceae</taxon>
        <taxon>Albimonas</taxon>
    </lineage>
</organism>
<keyword evidence="3" id="KW-0050">Antiport</keyword>
<feature type="transmembrane region" description="Helical" evidence="8">
    <location>
        <begin position="193"/>
        <end position="214"/>
    </location>
</feature>
<evidence type="ECO:0000256" key="6">
    <source>
        <dbReference type="ARBA" id="ARBA00023065"/>
    </source>
</evidence>
<dbReference type="RefSeq" id="WP_092864160.1">
    <property type="nucleotide sequence ID" value="NZ_FOQH01000011.1"/>
</dbReference>
<dbReference type="InterPro" id="IPR006153">
    <property type="entry name" value="Cation/H_exchanger_TM"/>
</dbReference>
<feature type="transmembrane region" description="Helical" evidence="8">
    <location>
        <begin position="342"/>
        <end position="360"/>
    </location>
</feature>
<dbReference type="Pfam" id="PF00999">
    <property type="entry name" value="Na_H_Exchanger"/>
    <property type="match status" value="1"/>
</dbReference>
<keyword evidence="2" id="KW-0813">Transport</keyword>
<dbReference type="EMBL" id="FOQH01000011">
    <property type="protein sequence ID" value="SFI97352.1"/>
    <property type="molecule type" value="Genomic_DNA"/>
</dbReference>
<dbReference type="GO" id="GO:0005886">
    <property type="term" value="C:plasma membrane"/>
    <property type="evidence" value="ECO:0007669"/>
    <property type="project" value="UniProtKB-SubCell"/>
</dbReference>
<keyword evidence="5 8" id="KW-1133">Transmembrane helix</keyword>
<sequence>MHEPTMLILALGIFAYAATARRLAETPLTMPVICLALGLGLWSVGLAPRALDARLDIVAEIALAVVLFSDATRTDARALVRAHRWPARMLALGLPLSVGLGFAAGALLLPGWPLLEAALVAAILAPTDAALGQAVATSPLLPERVRRALVVESGLNDGLALPLVLLFATLAGAAESSASIGVADFLRFMAAQIGFGAAAGLGAGVAGGVLLGLARARSWPQEESEGIAALAIVAFAYFAAEAVGGNAFVASFTAGLGFGGALAVTGPRAPPRGFLAEFLDGEGQVLVLAAFVLIGTSMLPQAFDRAGWEEAALVLVSLFVVRPLAIWLSLTGTDAPPRARLFLGWFGPRGLATALFALVAVEGRSLSHGDDILAVAGLAVAVSALLHGASAAPAARRWGPRLGG</sequence>
<feature type="domain" description="Cation/H+ exchanger transmembrane" evidence="9">
    <location>
        <begin position="14"/>
        <end position="395"/>
    </location>
</feature>
<protein>
    <submittedName>
        <fullName evidence="10">Sodium/proton antiporter, CPA1 family</fullName>
    </submittedName>
</protein>
<feature type="transmembrane region" description="Helical" evidence="8">
    <location>
        <begin position="226"/>
        <end position="243"/>
    </location>
</feature>
<feature type="transmembrane region" description="Helical" evidence="8">
    <location>
        <begin position="311"/>
        <end position="330"/>
    </location>
</feature>
<feature type="transmembrane region" description="Helical" evidence="8">
    <location>
        <begin position="89"/>
        <end position="112"/>
    </location>
</feature>
<dbReference type="AlphaFoldDB" id="A0A1I3MK97"/>
<proteinExistence type="predicted"/>
<accession>A0A1I3MK97</accession>
<evidence type="ECO:0000256" key="3">
    <source>
        <dbReference type="ARBA" id="ARBA00022449"/>
    </source>
</evidence>
<evidence type="ECO:0000256" key="4">
    <source>
        <dbReference type="ARBA" id="ARBA00022692"/>
    </source>
</evidence>
<dbReference type="Proteomes" id="UP000199377">
    <property type="component" value="Unassembled WGS sequence"/>
</dbReference>
<name>A0A1I3MK97_9RHOB</name>
<keyword evidence="7 8" id="KW-0472">Membrane</keyword>
<comment type="subcellular location">
    <subcellularLocation>
        <location evidence="1">Cell membrane</location>
        <topology evidence="1">Multi-pass membrane protein</topology>
    </subcellularLocation>
</comment>
<evidence type="ECO:0000256" key="8">
    <source>
        <dbReference type="SAM" id="Phobius"/>
    </source>
</evidence>
<evidence type="ECO:0000313" key="11">
    <source>
        <dbReference type="Proteomes" id="UP000199377"/>
    </source>
</evidence>
<keyword evidence="4 8" id="KW-0812">Transmembrane</keyword>
<dbReference type="OrthoDB" id="9810860at2"/>
<evidence type="ECO:0000256" key="5">
    <source>
        <dbReference type="ARBA" id="ARBA00022989"/>
    </source>
</evidence>
<evidence type="ECO:0000259" key="9">
    <source>
        <dbReference type="Pfam" id="PF00999"/>
    </source>
</evidence>
<dbReference type="GO" id="GO:1902600">
    <property type="term" value="P:proton transmembrane transport"/>
    <property type="evidence" value="ECO:0007669"/>
    <property type="project" value="InterPro"/>
</dbReference>
<gene>
    <name evidence="10" type="ORF">SAMN05216258_111142</name>
</gene>
<feature type="transmembrane region" description="Helical" evidence="8">
    <location>
        <begin position="30"/>
        <end position="47"/>
    </location>
</feature>
<keyword evidence="6" id="KW-0406">Ion transport</keyword>
<reference evidence="10 11" key="1">
    <citation type="submission" date="2016-10" db="EMBL/GenBank/DDBJ databases">
        <authorList>
            <person name="de Groot N.N."/>
        </authorList>
    </citation>
    <scope>NUCLEOTIDE SEQUENCE [LARGE SCALE GENOMIC DNA]</scope>
    <source>
        <strain evidence="10 11">CGMCC 1.11030</strain>
    </source>
</reference>